<evidence type="ECO:0000313" key="2">
    <source>
        <dbReference type="EnsemblPlants" id="PNT62983"/>
    </source>
</evidence>
<keyword evidence="3" id="KW-1185">Reference proteome</keyword>
<dbReference type="InParanoid" id="A0A2K2CLT1"/>
<organism evidence="1">
    <name type="scientific">Brachypodium distachyon</name>
    <name type="common">Purple false brome</name>
    <name type="synonym">Trachynia distachya</name>
    <dbReference type="NCBI Taxonomy" id="15368"/>
    <lineage>
        <taxon>Eukaryota</taxon>
        <taxon>Viridiplantae</taxon>
        <taxon>Streptophyta</taxon>
        <taxon>Embryophyta</taxon>
        <taxon>Tracheophyta</taxon>
        <taxon>Spermatophyta</taxon>
        <taxon>Magnoliopsida</taxon>
        <taxon>Liliopsida</taxon>
        <taxon>Poales</taxon>
        <taxon>Poaceae</taxon>
        <taxon>BOP clade</taxon>
        <taxon>Pooideae</taxon>
        <taxon>Stipodae</taxon>
        <taxon>Brachypodieae</taxon>
        <taxon>Brachypodium</taxon>
    </lineage>
</organism>
<dbReference type="EMBL" id="CM000883">
    <property type="protein sequence ID" value="PNT62983.1"/>
    <property type="molecule type" value="Genomic_DNA"/>
</dbReference>
<dbReference type="EnsemblPlants" id="PNT62983">
    <property type="protein sequence ID" value="PNT62983"/>
    <property type="gene ID" value="BRADI_4g10213v3"/>
</dbReference>
<reference evidence="2" key="3">
    <citation type="submission" date="2018-08" db="UniProtKB">
        <authorList>
            <consortium name="EnsemblPlants"/>
        </authorList>
    </citation>
    <scope>IDENTIFICATION</scope>
    <source>
        <strain evidence="2">cv. Bd21</strain>
    </source>
</reference>
<sequence>MFCWPISSCSCPALEEADESLLRRGAARERTKKRRTAVAAVAGELLPRSTITYFHFPVNFFCPIKMPMLIQ</sequence>
<proteinExistence type="predicted"/>
<accession>A0A2K2CLT1</accession>
<reference evidence="1" key="2">
    <citation type="submission" date="2017-06" db="EMBL/GenBank/DDBJ databases">
        <title>WGS assembly of Brachypodium distachyon.</title>
        <authorList>
            <consortium name="The International Brachypodium Initiative"/>
            <person name="Lucas S."/>
            <person name="Harmon-Smith M."/>
            <person name="Lail K."/>
            <person name="Tice H."/>
            <person name="Grimwood J."/>
            <person name="Bruce D."/>
            <person name="Barry K."/>
            <person name="Shu S."/>
            <person name="Lindquist E."/>
            <person name="Wang M."/>
            <person name="Pitluck S."/>
            <person name="Vogel J.P."/>
            <person name="Garvin D.F."/>
            <person name="Mockler T.C."/>
            <person name="Schmutz J."/>
            <person name="Rokhsar D."/>
            <person name="Bevan M.W."/>
        </authorList>
    </citation>
    <scope>NUCLEOTIDE SEQUENCE</scope>
    <source>
        <strain evidence="1">Bd21</strain>
    </source>
</reference>
<evidence type="ECO:0000313" key="3">
    <source>
        <dbReference type="Proteomes" id="UP000008810"/>
    </source>
</evidence>
<dbReference type="Proteomes" id="UP000008810">
    <property type="component" value="Chromosome 4"/>
</dbReference>
<protein>
    <submittedName>
        <fullName evidence="1 2">Uncharacterized protein</fullName>
    </submittedName>
</protein>
<dbReference type="AlphaFoldDB" id="A0A2K2CLT1"/>
<evidence type="ECO:0000313" key="1">
    <source>
        <dbReference type="EMBL" id="PNT62983.1"/>
    </source>
</evidence>
<reference evidence="1 2" key="1">
    <citation type="journal article" date="2010" name="Nature">
        <title>Genome sequencing and analysis of the model grass Brachypodium distachyon.</title>
        <authorList>
            <consortium name="International Brachypodium Initiative"/>
        </authorList>
    </citation>
    <scope>NUCLEOTIDE SEQUENCE [LARGE SCALE GENOMIC DNA]</scope>
    <source>
        <strain evidence="1 2">Bd21</strain>
    </source>
</reference>
<gene>
    <name evidence="1" type="ORF">BRADI_4g10213v3</name>
</gene>
<name>A0A2K2CLT1_BRADI</name>
<dbReference type="Gramene" id="PNT62983">
    <property type="protein sequence ID" value="PNT62983"/>
    <property type="gene ID" value="BRADI_4g10213v3"/>
</dbReference>